<evidence type="ECO:0000313" key="12">
    <source>
        <dbReference type="Proteomes" id="UP000594262"/>
    </source>
</evidence>
<dbReference type="Pfam" id="PF02936">
    <property type="entry name" value="COX4"/>
    <property type="match status" value="1"/>
</dbReference>
<dbReference type="PANTHER" id="PTHR10707">
    <property type="entry name" value="CYTOCHROME C OXIDASE SUBUNIT IV"/>
    <property type="match status" value="1"/>
</dbReference>
<dbReference type="EnsemblMetazoa" id="CLYHEMT025275.1">
    <property type="protein sequence ID" value="CLYHEMP025275.1"/>
    <property type="gene ID" value="CLYHEMG025275"/>
</dbReference>
<dbReference type="GO" id="GO:0016491">
    <property type="term" value="F:oxidoreductase activity"/>
    <property type="evidence" value="ECO:0007669"/>
    <property type="project" value="UniProtKB-KW"/>
</dbReference>
<keyword evidence="6 10" id="KW-1133">Transmembrane helix</keyword>
<evidence type="ECO:0000256" key="7">
    <source>
        <dbReference type="ARBA" id="ARBA00023002"/>
    </source>
</evidence>
<organism evidence="11 12">
    <name type="scientific">Clytia hemisphaerica</name>
    <dbReference type="NCBI Taxonomy" id="252671"/>
    <lineage>
        <taxon>Eukaryota</taxon>
        <taxon>Metazoa</taxon>
        <taxon>Cnidaria</taxon>
        <taxon>Hydrozoa</taxon>
        <taxon>Hydroidolina</taxon>
        <taxon>Leptothecata</taxon>
        <taxon>Obeliida</taxon>
        <taxon>Clytiidae</taxon>
        <taxon>Clytia</taxon>
    </lineage>
</organism>
<keyword evidence="12" id="KW-1185">Reference proteome</keyword>
<dbReference type="OrthoDB" id="186013at2759"/>
<keyword evidence="8" id="KW-0496">Mitochondrion</keyword>
<dbReference type="GO" id="GO:0006123">
    <property type="term" value="P:mitochondrial electron transport, cytochrome c to oxygen"/>
    <property type="evidence" value="ECO:0007669"/>
    <property type="project" value="InterPro"/>
</dbReference>
<dbReference type="SUPFAM" id="SSF81406">
    <property type="entry name" value="Mitochondrial cytochrome c oxidase subunit IV"/>
    <property type="match status" value="1"/>
</dbReference>
<keyword evidence="9 10" id="KW-0472">Membrane</keyword>
<dbReference type="InterPro" id="IPR036639">
    <property type="entry name" value="Cyt_c_oxidase_su4_sf"/>
</dbReference>
<name>A0A7M5XKI6_9CNID</name>
<evidence type="ECO:0000256" key="6">
    <source>
        <dbReference type="ARBA" id="ARBA00022989"/>
    </source>
</evidence>
<sequence>MRRREDTKNATATAGIHGHRNPQPFEFFSFVGCTSLPFFHLKLTLLIMASLRKLVTSPNLVSVLRRQVSSSSALRAAAVDISNPAQADRSTETLSDALAAKEKGPWKELNKEDKIALYRASFPSTIAEGDRADPDLGRVVFGVTVGVSVAVTFFVFLKKFVGPNPPRTLTPEWREAQLERMKLQNMNPITGISSKK</sequence>
<dbReference type="AlphaFoldDB" id="A0A7M5XKI6"/>
<dbReference type="GO" id="GO:0005743">
    <property type="term" value="C:mitochondrial inner membrane"/>
    <property type="evidence" value="ECO:0007669"/>
    <property type="project" value="UniProtKB-SubCell"/>
</dbReference>
<evidence type="ECO:0000313" key="11">
    <source>
        <dbReference type="EnsemblMetazoa" id="CLYHEMP025275.1"/>
    </source>
</evidence>
<dbReference type="PANTHER" id="PTHR10707:SF10">
    <property type="entry name" value="CYTOCHROME C OXIDASE SUBUNIT 4"/>
    <property type="match status" value="1"/>
</dbReference>
<evidence type="ECO:0000256" key="8">
    <source>
        <dbReference type="ARBA" id="ARBA00023128"/>
    </source>
</evidence>
<dbReference type="InterPro" id="IPR004203">
    <property type="entry name" value="Cyt_c_oxidase_su4_fam"/>
</dbReference>
<evidence type="ECO:0000256" key="3">
    <source>
        <dbReference type="ARBA" id="ARBA00022692"/>
    </source>
</evidence>
<protein>
    <recommendedName>
        <fullName evidence="13">Cytochrome c oxidase subunit 4</fullName>
    </recommendedName>
</protein>
<comment type="similarity">
    <text evidence="2">Belongs to the cytochrome c oxidase IV family.</text>
</comment>
<evidence type="ECO:0000256" key="4">
    <source>
        <dbReference type="ARBA" id="ARBA00022792"/>
    </source>
</evidence>
<evidence type="ECO:0000256" key="2">
    <source>
        <dbReference type="ARBA" id="ARBA00008135"/>
    </source>
</evidence>
<keyword evidence="3 10" id="KW-0812">Transmembrane</keyword>
<evidence type="ECO:0000256" key="1">
    <source>
        <dbReference type="ARBA" id="ARBA00004434"/>
    </source>
</evidence>
<comment type="subcellular location">
    <subcellularLocation>
        <location evidence="1">Mitochondrion inner membrane</location>
        <topology evidence="1">Single-pass membrane protein</topology>
    </subcellularLocation>
</comment>
<evidence type="ECO:0008006" key="13">
    <source>
        <dbReference type="Google" id="ProtNLM"/>
    </source>
</evidence>
<keyword evidence="5" id="KW-0809">Transit peptide</keyword>
<dbReference type="Proteomes" id="UP000594262">
    <property type="component" value="Unplaced"/>
</dbReference>
<evidence type="ECO:0000256" key="9">
    <source>
        <dbReference type="ARBA" id="ARBA00023136"/>
    </source>
</evidence>
<evidence type="ECO:0000256" key="10">
    <source>
        <dbReference type="SAM" id="Phobius"/>
    </source>
</evidence>
<accession>A0A7M5XKI6</accession>
<feature type="transmembrane region" description="Helical" evidence="10">
    <location>
        <begin position="139"/>
        <end position="157"/>
    </location>
</feature>
<proteinExistence type="inferred from homology"/>
<dbReference type="Gene3D" id="1.10.442.10">
    <property type="entry name" value="Cytochrome c oxidase subunit IV"/>
    <property type="match status" value="1"/>
</dbReference>
<reference evidence="11" key="1">
    <citation type="submission" date="2021-01" db="UniProtKB">
        <authorList>
            <consortium name="EnsemblMetazoa"/>
        </authorList>
    </citation>
    <scope>IDENTIFICATION</scope>
</reference>
<keyword evidence="7" id="KW-0560">Oxidoreductase</keyword>
<keyword evidence="4" id="KW-0999">Mitochondrion inner membrane</keyword>
<dbReference type="GO" id="GO:0045277">
    <property type="term" value="C:respiratory chain complex IV"/>
    <property type="evidence" value="ECO:0007669"/>
    <property type="project" value="InterPro"/>
</dbReference>
<feature type="transmembrane region" description="Helical" evidence="10">
    <location>
        <begin position="27"/>
        <end position="51"/>
    </location>
</feature>
<dbReference type="CDD" id="cd00922">
    <property type="entry name" value="Cyt_c_Oxidase_IV"/>
    <property type="match status" value="1"/>
</dbReference>
<evidence type="ECO:0000256" key="5">
    <source>
        <dbReference type="ARBA" id="ARBA00022946"/>
    </source>
</evidence>